<feature type="compositionally biased region" description="Acidic residues" evidence="7">
    <location>
        <begin position="27"/>
        <end position="39"/>
    </location>
</feature>
<sequence length="601" mass="69540">MLNALDHLCDLNVHDYVIKPRTSLIFTEEDEDNNEDEDEQQKKNDNKEENNESNTVNSDRDSNRNAADDNIHGEDPENIHLDKNIEIVFPSTRTEELLTSTNSQQGFLANFFKDYLTTLMRYEATRHRFKYAWKPLPFHIVVNGLAGSGNSYVISIIKQMLSDFCISESAIRNRPRRRKGLLKMAHTGKAALNILGWTIHAALGMRPDNTSTPNNAPSFKIHSLRNRLDDLIFIIIDEISLVSHSLFQKMNKRLNEIFEVADKSNVYFGNIPYLLFGDLAQCEPVAAKQIFWQAPVSVSGEYNEEDEKVIKSRSIRKEDNPEHYKERLAELQSTDFANARYVEWCLPNLSEVDKVSSTPSKKRNKLMSSCDVKALKCEHSTLLTTMSLRKPENIIICEEHEKNYCGRHVLRALAQRLDLFSDEYLMEIAENIAATEQICRNGKSIRITDDYYEGHGDYDIQVLQLALQHTLNVHLVQIHKLETNTCPIQNLILSNSQNIQALLIREDYHYYYCLRRFQLTKNYFFKIDSKDSMHHQPIHRQNILNFLRTLLESHCSIYVIMQHDPDNVNEQLSTDNIEAKLWALPDAPADLEILPGFYETE</sequence>
<feature type="domain" description="Josephin" evidence="8">
    <location>
        <begin position="392"/>
        <end position="575"/>
    </location>
</feature>
<evidence type="ECO:0000256" key="3">
    <source>
        <dbReference type="ARBA" id="ARBA00022786"/>
    </source>
</evidence>
<dbReference type="Proteomes" id="UP000663836">
    <property type="component" value="Unassembled WGS sequence"/>
</dbReference>
<dbReference type="EMBL" id="CAJOBD010003919">
    <property type="protein sequence ID" value="CAF3972033.1"/>
    <property type="molecule type" value="Genomic_DNA"/>
</dbReference>
<dbReference type="Pfam" id="PF05970">
    <property type="entry name" value="PIF1"/>
    <property type="match status" value="1"/>
</dbReference>
<dbReference type="GO" id="GO:0004843">
    <property type="term" value="F:cysteine-type deubiquitinase activity"/>
    <property type="evidence" value="ECO:0007669"/>
    <property type="project" value="UniProtKB-EC"/>
</dbReference>
<dbReference type="GO" id="GO:0006508">
    <property type="term" value="P:proteolysis"/>
    <property type="evidence" value="ECO:0007669"/>
    <property type="project" value="UniProtKB-KW"/>
</dbReference>
<comment type="caution">
    <text evidence="5">Lacks conserved residue(s) required for the propagation of feature annotation.</text>
</comment>
<evidence type="ECO:0000256" key="1">
    <source>
        <dbReference type="ARBA" id="ARBA00000707"/>
    </source>
</evidence>
<dbReference type="EMBL" id="CAJNOL010004837">
    <property type="protein sequence ID" value="CAF1595608.1"/>
    <property type="molecule type" value="Genomic_DNA"/>
</dbReference>
<dbReference type="SMART" id="SM01246">
    <property type="entry name" value="Josephin"/>
    <property type="match status" value="1"/>
</dbReference>
<dbReference type="GO" id="GO:0006281">
    <property type="term" value="P:DNA repair"/>
    <property type="evidence" value="ECO:0007669"/>
    <property type="project" value="UniProtKB-KW"/>
</dbReference>
<dbReference type="InterPro" id="IPR027417">
    <property type="entry name" value="P-loop_NTPase"/>
</dbReference>
<dbReference type="GO" id="GO:0016579">
    <property type="term" value="P:protein deubiquitination"/>
    <property type="evidence" value="ECO:0007669"/>
    <property type="project" value="InterPro"/>
</dbReference>
<dbReference type="Proteomes" id="UP000663864">
    <property type="component" value="Unassembled WGS sequence"/>
</dbReference>
<evidence type="ECO:0000256" key="5">
    <source>
        <dbReference type="PROSITE-ProRule" id="PRU00331"/>
    </source>
</evidence>
<dbReference type="Pfam" id="PF02099">
    <property type="entry name" value="Josephin"/>
    <property type="match status" value="1"/>
</dbReference>
<keyword evidence="14" id="KW-1185">Reference proteome</keyword>
<dbReference type="InterPro" id="IPR010285">
    <property type="entry name" value="DNA_helicase_pif1-like_DEAD"/>
</dbReference>
<evidence type="ECO:0000256" key="7">
    <source>
        <dbReference type="SAM" id="MobiDB-lite"/>
    </source>
</evidence>
<protein>
    <recommendedName>
        <fullName evidence="6">ATP-dependent DNA helicase</fullName>
        <ecNumber evidence="6">5.6.2.3</ecNumber>
    </recommendedName>
</protein>
<evidence type="ECO:0000256" key="2">
    <source>
        <dbReference type="ARBA" id="ARBA00022670"/>
    </source>
</evidence>
<dbReference type="GO" id="GO:0005524">
    <property type="term" value="F:ATP binding"/>
    <property type="evidence" value="ECO:0007669"/>
    <property type="project" value="UniProtKB-KW"/>
</dbReference>
<comment type="caution">
    <text evidence="10">The sequence shown here is derived from an EMBL/GenBank/DDBJ whole genome shotgun (WGS) entry which is preliminary data.</text>
</comment>
<organism evidence="10 13">
    <name type="scientific">Rotaria sordida</name>
    <dbReference type="NCBI Taxonomy" id="392033"/>
    <lineage>
        <taxon>Eukaryota</taxon>
        <taxon>Metazoa</taxon>
        <taxon>Spiralia</taxon>
        <taxon>Gnathifera</taxon>
        <taxon>Rotifera</taxon>
        <taxon>Eurotatoria</taxon>
        <taxon>Bdelloidea</taxon>
        <taxon>Philodinida</taxon>
        <taxon>Philodinidae</taxon>
        <taxon>Rotaria</taxon>
    </lineage>
</organism>
<dbReference type="Proteomes" id="UP000663870">
    <property type="component" value="Unassembled WGS sequence"/>
</dbReference>
<keyword evidence="6" id="KW-0067">ATP-binding</keyword>
<accession>A0A815KFS8</accession>
<dbReference type="Gene3D" id="3.90.70.40">
    <property type="match status" value="1"/>
</dbReference>
<dbReference type="InterPro" id="IPR051055">
    <property type="entry name" value="PIF1_helicase"/>
</dbReference>
<evidence type="ECO:0000313" key="11">
    <source>
        <dbReference type="EMBL" id="CAF1595608.1"/>
    </source>
</evidence>
<keyword evidence="6" id="KW-0234">DNA repair</keyword>
<evidence type="ECO:0000256" key="6">
    <source>
        <dbReference type="RuleBase" id="RU363044"/>
    </source>
</evidence>
<proteinExistence type="inferred from homology"/>
<evidence type="ECO:0000313" key="10">
    <source>
        <dbReference type="EMBL" id="CAF1395388.1"/>
    </source>
</evidence>
<keyword evidence="6" id="KW-0227">DNA damage</keyword>
<comment type="similarity">
    <text evidence="6">Belongs to the helicase family.</text>
</comment>
<keyword evidence="4 6" id="KW-0378">Hydrolase</keyword>
<dbReference type="PANTHER" id="PTHR47642">
    <property type="entry name" value="ATP-DEPENDENT DNA HELICASE"/>
    <property type="match status" value="1"/>
</dbReference>
<dbReference type="PANTHER" id="PTHR47642:SF5">
    <property type="entry name" value="ATP-DEPENDENT DNA HELICASE"/>
    <property type="match status" value="1"/>
</dbReference>
<comment type="catalytic activity">
    <reaction evidence="1">
        <text>Thiol-dependent hydrolysis of ester, thioester, amide, peptide and isopeptide bonds formed by the C-terminal Gly of ubiquitin (a 76-residue protein attached to proteins as an intracellular targeting signal).</text>
        <dbReference type="EC" id="3.4.19.12"/>
    </reaction>
</comment>
<keyword evidence="3" id="KW-0833">Ubl conjugation pathway</keyword>
<dbReference type="InterPro" id="IPR006155">
    <property type="entry name" value="Josephin"/>
</dbReference>
<keyword evidence="6" id="KW-0547">Nucleotide-binding</keyword>
<name>A0A815KFS8_9BILA</name>
<dbReference type="Gene3D" id="1.10.287.10">
    <property type="entry name" value="S15/NS1, RNA-binding"/>
    <property type="match status" value="1"/>
</dbReference>
<dbReference type="EMBL" id="CAJNOT010003678">
    <property type="protein sequence ID" value="CAF1395388.1"/>
    <property type="molecule type" value="Genomic_DNA"/>
</dbReference>
<keyword evidence="6" id="KW-0347">Helicase</keyword>
<dbReference type="Gene3D" id="3.40.50.300">
    <property type="entry name" value="P-loop containing nucleotide triphosphate hydrolases"/>
    <property type="match status" value="1"/>
</dbReference>
<dbReference type="GO" id="GO:0006310">
    <property type="term" value="P:DNA recombination"/>
    <property type="evidence" value="ECO:0007669"/>
    <property type="project" value="UniProtKB-KW"/>
</dbReference>
<dbReference type="GO" id="GO:0043139">
    <property type="term" value="F:5'-3' DNA helicase activity"/>
    <property type="evidence" value="ECO:0007669"/>
    <property type="project" value="UniProtKB-EC"/>
</dbReference>
<keyword evidence="2" id="KW-0645">Protease</keyword>
<dbReference type="EMBL" id="CAJNOH010003502">
    <property type="protein sequence ID" value="CAF1338807.1"/>
    <property type="molecule type" value="Genomic_DNA"/>
</dbReference>
<evidence type="ECO:0000256" key="4">
    <source>
        <dbReference type="ARBA" id="ARBA00022801"/>
    </source>
</evidence>
<dbReference type="SUPFAM" id="SSF52540">
    <property type="entry name" value="P-loop containing nucleoside triphosphate hydrolases"/>
    <property type="match status" value="1"/>
</dbReference>
<gene>
    <name evidence="12" type="ORF">JBS370_LOCUS24692</name>
    <name evidence="11" type="ORF">JXQ802_LOCUS47696</name>
    <name evidence="9" type="ORF">PYM288_LOCUS31782</name>
    <name evidence="10" type="ORF">ZHD862_LOCUS32843</name>
</gene>
<comment type="cofactor">
    <cofactor evidence="6">
        <name>Mg(2+)</name>
        <dbReference type="ChEBI" id="CHEBI:18420"/>
    </cofactor>
</comment>
<evidence type="ECO:0000313" key="14">
    <source>
        <dbReference type="Proteomes" id="UP000663870"/>
    </source>
</evidence>
<dbReference type="EC" id="5.6.2.3" evidence="6"/>
<keyword evidence="6" id="KW-0233">DNA recombination</keyword>
<feature type="region of interest" description="Disordered" evidence="7">
    <location>
        <begin position="27"/>
        <end position="77"/>
    </location>
</feature>
<evidence type="ECO:0000313" key="9">
    <source>
        <dbReference type="EMBL" id="CAF1338807.1"/>
    </source>
</evidence>
<evidence type="ECO:0000259" key="8">
    <source>
        <dbReference type="PROSITE" id="PS50957"/>
    </source>
</evidence>
<evidence type="ECO:0000313" key="12">
    <source>
        <dbReference type="EMBL" id="CAF3972033.1"/>
    </source>
</evidence>
<feature type="compositionally biased region" description="Basic and acidic residues" evidence="7">
    <location>
        <begin position="58"/>
        <end position="77"/>
    </location>
</feature>
<dbReference type="GO" id="GO:0000723">
    <property type="term" value="P:telomere maintenance"/>
    <property type="evidence" value="ECO:0007669"/>
    <property type="project" value="InterPro"/>
</dbReference>
<feature type="compositionally biased region" description="Basic and acidic residues" evidence="7">
    <location>
        <begin position="40"/>
        <end position="50"/>
    </location>
</feature>
<dbReference type="PROSITE" id="PS50957">
    <property type="entry name" value="JOSEPHIN"/>
    <property type="match status" value="1"/>
</dbReference>
<comment type="catalytic activity">
    <reaction evidence="6">
        <text>ATP + H2O = ADP + phosphate + H(+)</text>
        <dbReference type="Rhea" id="RHEA:13065"/>
        <dbReference type="ChEBI" id="CHEBI:15377"/>
        <dbReference type="ChEBI" id="CHEBI:15378"/>
        <dbReference type="ChEBI" id="CHEBI:30616"/>
        <dbReference type="ChEBI" id="CHEBI:43474"/>
        <dbReference type="ChEBI" id="CHEBI:456216"/>
        <dbReference type="EC" id="5.6.2.3"/>
    </reaction>
</comment>
<dbReference type="AlphaFoldDB" id="A0A815KFS8"/>
<dbReference type="Proteomes" id="UP000663854">
    <property type="component" value="Unassembled WGS sequence"/>
</dbReference>
<reference evidence="10" key="1">
    <citation type="submission" date="2021-02" db="EMBL/GenBank/DDBJ databases">
        <authorList>
            <person name="Nowell W R."/>
        </authorList>
    </citation>
    <scope>NUCLEOTIDE SEQUENCE</scope>
</reference>
<evidence type="ECO:0000313" key="13">
    <source>
        <dbReference type="Proteomes" id="UP000663864"/>
    </source>
</evidence>